<accession>A0A4Y9Y1C4</accession>
<dbReference type="EMBL" id="SEKV01000553">
    <property type="protein sequence ID" value="TFY55872.1"/>
    <property type="molecule type" value="Genomic_DNA"/>
</dbReference>
<dbReference type="AlphaFoldDB" id="A0A4Y9Y1C4"/>
<name>A0A4Y9Y1C4_9APHY</name>
<organism evidence="1 2">
    <name type="scientific">Rhodofomes roseus</name>
    <dbReference type="NCBI Taxonomy" id="34475"/>
    <lineage>
        <taxon>Eukaryota</taxon>
        <taxon>Fungi</taxon>
        <taxon>Dikarya</taxon>
        <taxon>Basidiomycota</taxon>
        <taxon>Agaricomycotina</taxon>
        <taxon>Agaricomycetes</taxon>
        <taxon>Polyporales</taxon>
        <taxon>Rhodofomes</taxon>
    </lineage>
</organism>
<dbReference type="Proteomes" id="UP000298390">
    <property type="component" value="Unassembled WGS sequence"/>
</dbReference>
<evidence type="ECO:0000313" key="1">
    <source>
        <dbReference type="EMBL" id="TFY55872.1"/>
    </source>
</evidence>
<proteinExistence type="predicted"/>
<protein>
    <submittedName>
        <fullName evidence="1">Uncharacterized protein</fullName>
    </submittedName>
</protein>
<sequence>MLRMLRSIQANVEHYTSERFSDGVMKVVNATLEMEASVERVTQALHGLINWELREPLMDLDIADRLIFHDTDEDMTTLKQLNVIMLTFDQVFQRVIEPAVEAAKAAKAAEEAQ</sequence>
<comment type="caution">
    <text evidence="1">The sequence shown here is derived from an EMBL/GenBank/DDBJ whole genome shotgun (WGS) entry which is preliminary data.</text>
</comment>
<evidence type="ECO:0000313" key="2">
    <source>
        <dbReference type="Proteomes" id="UP000298390"/>
    </source>
</evidence>
<gene>
    <name evidence="1" type="ORF">EVJ58_g7972</name>
</gene>
<reference evidence="1 2" key="1">
    <citation type="submission" date="2019-01" db="EMBL/GenBank/DDBJ databases">
        <title>Genome sequencing of the rare red list fungi Fomitopsis rosea.</title>
        <authorList>
            <person name="Buettner E."/>
            <person name="Kellner H."/>
        </authorList>
    </citation>
    <scope>NUCLEOTIDE SEQUENCE [LARGE SCALE GENOMIC DNA]</scope>
    <source>
        <strain evidence="1 2">DSM 105464</strain>
    </source>
</reference>